<keyword evidence="4" id="KW-0539">Nucleus</keyword>
<dbReference type="InterPro" id="IPR036864">
    <property type="entry name" value="Zn2-C6_fun-type_DNA-bd_sf"/>
</dbReference>
<dbReference type="PANTHER" id="PTHR47424:SF5">
    <property type="entry name" value="ZN(II)2CYS6 TRANSCRIPTION FACTOR (EUROFUNG)"/>
    <property type="match status" value="1"/>
</dbReference>
<evidence type="ECO:0000256" key="4">
    <source>
        <dbReference type="ARBA" id="ARBA00023242"/>
    </source>
</evidence>
<dbReference type="PANTHER" id="PTHR47424">
    <property type="entry name" value="REGULATORY PROTEIN GAL4"/>
    <property type="match status" value="1"/>
</dbReference>
<evidence type="ECO:0000256" key="1">
    <source>
        <dbReference type="ARBA" id="ARBA00022723"/>
    </source>
</evidence>
<organism evidence="7 8">
    <name type="scientific">Fusarium solani</name>
    <name type="common">Filamentous fungus</name>
    <dbReference type="NCBI Taxonomy" id="169388"/>
    <lineage>
        <taxon>Eukaryota</taxon>
        <taxon>Fungi</taxon>
        <taxon>Dikarya</taxon>
        <taxon>Ascomycota</taxon>
        <taxon>Pezizomycotina</taxon>
        <taxon>Sordariomycetes</taxon>
        <taxon>Hypocreomycetidae</taxon>
        <taxon>Hypocreales</taxon>
        <taxon>Nectriaceae</taxon>
        <taxon>Fusarium</taxon>
        <taxon>Fusarium solani species complex</taxon>
    </lineage>
</organism>
<feature type="compositionally biased region" description="Polar residues" evidence="5">
    <location>
        <begin position="66"/>
        <end position="121"/>
    </location>
</feature>
<dbReference type="GO" id="GO:0000435">
    <property type="term" value="P:positive regulation of transcription from RNA polymerase II promoter by galactose"/>
    <property type="evidence" value="ECO:0007669"/>
    <property type="project" value="TreeGrafter"/>
</dbReference>
<dbReference type="EMBL" id="JAGTJS010000015">
    <property type="protein sequence ID" value="KAH7247758.1"/>
    <property type="molecule type" value="Genomic_DNA"/>
</dbReference>
<dbReference type="GO" id="GO:0000981">
    <property type="term" value="F:DNA-binding transcription factor activity, RNA polymerase II-specific"/>
    <property type="evidence" value="ECO:0007669"/>
    <property type="project" value="InterPro"/>
</dbReference>
<keyword evidence="8" id="KW-1185">Reference proteome</keyword>
<evidence type="ECO:0000256" key="2">
    <source>
        <dbReference type="ARBA" id="ARBA00023015"/>
    </source>
</evidence>
<dbReference type="Proteomes" id="UP000736672">
    <property type="component" value="Unassembled WGS sequence"/>
</dbReference>
<keyword evidence="3" id="KW-0804">Transcription</keyword>
<evidence type="ECO:0000256" key="3">
    <source>
        <dbReference type="ARBA" id="ARBA00023163"/>
    </source>
</evidence>
<dbReference type="GO" id="GO:0005634">
    <property type="term" value="C:nucleus"/>
    <property type="evidence" value="ECO:0007669"/>
    <property type="project" value="TreeGrafter"/>
</dbReference>
<dbReference type="PROSITE" id="PS50048">
    <property type="entry name" value="ZN2_CY6_FUNGAL_2"/>
    <property type="match status" value="1"/>
</dbReference>
<reference evidence="7" key="1">
    <citation type="journal article" date="2021" name="Nat. Commun.">
        <title>Genetic determinants of endophytism in the Arabidopsis root mycobiome.</title>
        <authorList>
            <person name="Mesny F."/>
            <person name="Miyauchi S."/>
            <person name="Thiergart T."/>
            <person name="Pickel B."/>
            <person name="Atanasova L."/>
            <person name="Karlsson M."/>
            <person name="Huettel B."/>
            <person name="Barry K.W."/>
            <person name="Haridas S."/>
            <person name="Chen C."/>
            <person name="Bauer D."/>
            <person name="Andreopoulos W."/>
            <person name="Pangilinan J."/>
            <person name="LaButti K."/>
            <person name="Riley R."/>
            <person name="Lipzen A."/>
            <person name="Clum A."/>
            <person name="Drula E."/>
            <person name="Henrissat B."/>
            <person name="Kohler A."/>
            <person name="Grigoriev I.V."/>
            <person name="Martin F.M."/>
            <person name="Hacquard S."/>
        </authorList>
    </citation>
    <scope>NUCLEOTIDE SEQUENCE</scope>
    <source>
        <strain evidence="7">FSSC 5 MPI-SDFR-AT-0091</strain>
    </source>
</reference>
<dbReference type="CDD" id="cd12148">
    <property type="entry name" value="fungal_TF_MHR"/>
    <property type="match status" value="1"/>
</dbReference>
<evidence type="ECO:0000259" key="6">
    <source>
        <dbReference type="PROSITE" id="PS50048"/>
    </source>
</evidence>
<dbReference type="Gene3D" id="4.10.240.10">
    <property type="entry name" value="Zn(2)-C6 fungal-type DNA-binding domain"/>
    <property type="match status" value="1"/>
</dbReference>
<accession>A0A9P9GYA6</accession>
<comment type="caution">
    <text evidence="7">The sequence shown here is derived from an EMBL/GenBank/DDBJ whole genome shotgun (WGS) entry which is preliminary data.</text>
</comment>
<feature type="region of interest" description="Disordered" evidence="5">
    <location>
        <begin position="1"/>
        <end position="20"/>
    </location>
</feature>
<dbReference type="SMART" id="SM00066">
    <property type="entry name" value="GAL4"/>
    <property type="match status" value="1"/>
</dbReference>
<dbReference type="InterPro" id="IPR001138">
    <property type="entry name" value="Zn2Cys6_DnaBD"/>
</dbReference>
<dbReference type="GO" id="GO:0000978">
    <property type="term" value="F:RNA polymerase II cis-regulatory region sequence-specific DNA binding"/>
    <property type="evidence" value="ECO:0007669"/>
    <property type="project" value="TreeGrafter"/>
</dbReference>
<dbReference type="InterPro" id="IPR007219">
    <property type="entry name" value="XnlR_reg_dom"/>
</dbReference>
<dbReference type="InterPro" id="IPR051127">
    <property type="entry name" value="Fungal_SecMet_Regulators"/>
</dbReference>
<name>A0A9P9GYA6_FUSSL</name>
<dbReference type="SUPFAM" id="SSF57701">
    <property type="entry name" value="Zn2/Cys6 DNA-binding domain"/>
    <property type="match status" value="1"/>
</dbReference>
<dbReference type="GO" id="GO:0008270">
    <property type="term" value="F:zinc ion binding"/>
    <property type="evidence" value="ECO:0007669"/>
    <property type="project" value="InterPro"/>
</dbReference>
<dbReference type="PROSITE" id="PS00463">
    <property type="entry name" value="ZN2_CY6_FUNGAL_1"/>
    <property type="match status" value="1"/>
</dbReference>
<dbReference type="GO" id="GO:0006351">
    <property type="term" value="P:DNA-templated transcription"/>
    <property type="evidence" value="ECO:0007669"/>
    <property type="project" value="InterPro"/>
</dbReference>
<protein>
    <recommendedName>
        <fullName evidence="6">Zn(2)-C6 fungal-type domain-containing protein</fullName>
    </recommendedName>
</protein>
<sequence length="676" mass="75446">MVASNDRHAAHRHRRNRRDPYVNQACNECKRRKVKCDGADPCAKCVRSSIPCEYHPLPRIPAVQQPDPQSPDSTRSTRPSQHVTQQETPLDMTNPTPAQNPSPATFQYSSPRSDTRSSQRPSEGGHNSPEFCGPSSSEFTFEVVKGNLKAMGIPATILDRSTQGTSRASNVPSQLAQYGPFMKLLAQDPLWDMNRGDAINNIEQWFSETGSLYAVVSKEQMLEVAHNVFDVMQSVNVHDTRSRGALAECLSHDKTNKLKLILAIGRTLESGGRNDLAQRLLQSATEAIEGLLWSTNSINNIQLLVLMALYYYHLDEEVRTGRIIGFAARLCLEMGLHRRATVNSFANSEEQAAALQTFRCVYMLERRTSLGQGIPFYIQDCHIDPTLFTMGGHDAVTTALLDWTKLAGRTWHALNSQGEKESAINFDELDYLDYQIGQWYQHLADDMKLESIQPGQEIRHVQAVIFLRKSHLYNLIYRPVLQSPTRIAQHQRHAHKAAAIAKESLQMLSGLNENTGIIKRNPLFFKHLLLTAFGNLLLAVVNASSMFCDNVKVEFDIALDMIRMLSNRSPLLMALWKRLQGLRRLRAQLSSYSATTASSINGQGEEAESLDCSPDADAMMFDELFPALQADAMDMPVDNLGDTMVRDQLNGFFDLPPVSAGGTGSSWTFATWDGST</sequence>
<evidence type="ECO:0000313" key="8">
    <source>
        <dbReference type="Proteomes" id="UP000736672"/>
    </source>
</evidence>
<keyword evidence="2" id="KW-0805">Transcription regulation</keyword>
<evidence type="ECO:0000256" key="5">
    <source>
        <dbReference type="SAM" id="MobiDB-lite"/>
    </source>
</evidence>
<dbReference type="AlphaFoldDB" id="A0A9P9GYA6"/>
<feature type="region of interest" description="Disordered" evidence="5">
    <location>
        <begin position="57"/>
        <end position="136"/>
    </location>
</feature>
<dbReference type="Pfam" id="PF00172">
    <property type="entry name" value="Zn_clus"/>
    <property type="match status" value="1"/>
</dbReference>
<gene>
    <name evidence="7" type="ORF">B0J15DRAFT_64093</name>
</gene>
<feature type="domain" description="Zn(2)-C6 fungal-type" evidence="6">
    <location>
        <begin position="25"/>
        <end position="54"/>
    </location>
</feature>
<dbReference type="Pfam" id="PF04082">
    <property type="entry name" value="Fungal_trans"/>
    <property type="match status" value="1"/>
</dbReference>
<dbReference type="CDD" id="cd00067">
    <property type="entry name" value="GAL4"/>
    <property type="match status" value="1"/>
</dbReference>
<evidence type="ECO:0000313" key="7">
    <source>
        <dbReference type="EMBL" id="KAH7247758.1"/>
    </source>
</evidence>
<proteinExistence type="predicted"/>
<dbReference type="SMART" id="SM00906">
    <property type="entry name" value="Fungal_trans"/>
    <property type="match status" value="1"/>
</dbReference>
<keyword evidence="1" id="KW-0479">Metal-binding</keyword>
<dbReference type="OrthoDB" id="3971593at2759"/>